<dbReference type="InterPro" id="IPR029063">
    <property type="entry name" value="SAM-dependent_MTases_sf"/>
</dbReference>
<reference evidence="5 6" key="1">
    <citation type="submission" date="2023-08" db="EMBL/GenBank/DDBJ databases">
        <title>Implementing the SeqCode for naming new Mesorhizobium species isolated from Vachellia karroo root nodules.</title>
        <authorList>
            <person name="Van Lill M."/>
        </authorList>
    </citation>
    <scope>NUCLEOTIDE SEQUENCE [LARGE SCALE GENOMIC DNA]</scope>
    <source>
        <strain evidence="5 6">VK24D</strain>
    </source>
</reference>
<dbReference type="InterPro" id="IPR004538">
    <property type="entry name" value="Hemolysin_A/TlyA"/>
</dbReference>
<dbReference type="InterPro" id="IPR036986">
    <property type="entry name" value="S4_RNA-bd_sf"/>
</dbReference>
<organism evidence="5 6">
    <name type="scientific">Mesorhizobium album</name>
    <dbReference type="NCBI Taxonomy" id="3072314"/>
    <lineage>
        <taxon>Bacteria</taxon>
        <taxon>Pseudomonadati</taxon>
        <taxon>Pseudomonadota</taxon>
        <taxon>Alphaproteobacteria</taxon>
        <taxon>Hyphomicrobiales</taxon>
        <taxon>Phyllobacteriaceae</taxon>
        <taxon>Mesorhizobium</taxon>
    </lineage>
</organism>
<dbReference type="InterPro" id="IPR047048">
    <property type="entry name" value="TlyA"/>
</dbReference>
<name>A0ABU4XZB7_9HYPH</name>
<dbReference type="EMBL" id="JAVIIW010000017">
    <property type="protein sequence ID" value="MDX8480040.1"/>
    <property type="molecule type" value="Genomic_DNA"/>
</dbReference>
<dbReference type="SUPFAM" id="SSF53335">
    <property type="entry name" value="S-adenosyl-L-methionine-dependent methyltransferases"/>
    <property type="match status" value="1"/>
</dbReference>
<evidence type="ECO:0000259" key="4">
    <source>
        <dbReference type="SMART" id="SM00363"/>
    </source>
</evidence>
<gene>
    <name evidence="5" type="ORF">RFN28_16330</name>
</gene>
<dbReference type="GO" id="GO:0008168">
    <property type="term" value="F:methyltransferase activity"/>
    <property type="evidence" value="ECO:0007669"/>
    <property type="project" value="UniProtKB-KW"/>
</dbReference>
<dbReference type="RefSeq" id="WP_320288344.1">
    <property type="nucleotide sequence ID" value="NZ_JAVIIW010000017.1"/>
</dbReference>
<evidence type="ECO:0000256" key="1">
    <source>
        <dbReference type="ARBA" id="ARBA00022884"/>
    </source>
</evidence>
<accession>A0ABU4XZB7</accession>
<dbReference type="Gene3D" id="3.40.50.150">
    <property type="entry name" value="Vaccinia Virus protein VP39"/>
    <property type="match status" value="1"/>
</dbReference>
<dbReference type="PANTHER" id="PTHR32319:SF0">
    <property type="entry name" value="BACTERIAL HEMOLYSIN-LIKE PROTEIN"/>
    <property type="match status" value="1"/>
</dbReference>
<keyword evidence="1 3" id="KW-0694">RNA-binding</keyword>
<dbReference type="PANTHER" id="PTHR32319">
    <property type="entry name" value="BACTERIAL HEMOLYSIN-LIKE PROTEIN"/>
    <property type="match status" value="1"/>
</dbReference>
<sequence length="257" mass="26777">MNSSLPLSARQRLDELLVARGLFASRSRARDAIERGTVTVDGAVARKPGQTVAADCVVAINDPAQAYVSRAALKLISGLDRFGLDLSGSEALDIGASTGGFTQVLLERGAAHITAIDVGHGQMHPDIAGDPRVTVIEGLNARDLTVADLGGRVPDFLVCDVSFISIKLALPPALALAGEGARALLLVKPQFEAGREAIGKGGLLKNPSAAERIAVDLRDWLAGISGWRVLGLHPSPIEGGDGNREFLLGAIKDAVSR</sequence>
<dbReference type="CDD" id="cd02440">
    <property type="entry name" value="AdoMet_MTases"/>
    <property type="match status" value="1"/>
</dbReference>
<evidence type="ECO:0000313" key="6">
    <source>
        <dbReference type="Proteomes" id="UP001287059"/>
    </source>
</evidence>
<dbReference type="InterPro" id="IPR002877">
    <property type="entry name" value="RNA_MeTrfase_FtsJ_dom"/>
</dbReference>
<dbReference type="SUPFAM" id="SSF55174">
    <property type="entry name" value="Alpha-L RNA-binding motif"/>
    <property type="match status" value="1"/>
</dbReference>
<comment type="similarity">
    <text evidence="2">Belongs to the TlyA family.</text>
</comment>
<protein>
    <submittedName>
        <fullName evidence="5">TlyA family RNA methyltransferase</fullName>
    </submittedName>
</protein>
<keyword evidence="6" id="KW-1185">Reference proteome</keyword>
<dbReference type="Pfam" id="PF01479">
    <property type="entry name" value="S4"/>
    <property type="match status" value="1"/>
</dbReference>
<dbReference type="PIRSF" id="PIRSF005578">
    <property type="entry name" value="TlyA"/>
    <property type="match status" value="1"/>
</dbReference>
<dbReference type="InterPro" id="IPR002942">
    <property type="entry name" value="S4_RNA-bd"/>
</dbReference>
<keyword evidence="5" id="KW-0808">Transferase</keyword>
<proteinExistence type="inferred from homology"/>
<keyword evidence="5" id="KW-0489">Methyltransferase</keyword>
<dbReference type="Proteomes" id="UP001287059">
    <property type="component" value="Unassembled WGS sequence"/>
</dbReference>
<dbReference type="Gene3D" id="3.10.290.10">
    <property type="entry name" value="RNA-binding S4 domain"/>
    <property type="match status" value="1"/>
</dbReference>
<feature type="domain" description="RNA-binding S4" evidence="4">
    <location>
        <begin position="11"/>
        <end position="76"/>
    </location>
</feature>
<dbReference type="SMART" id="SM00363">
    <property type="entry name" value="S4"/>
    <property type="match status" value="1"/>
</dbReference>
<dbReference type="PROSITE" id="PS50889">
    <property type="entry name" value="S4"/>
    <property type="match status" value="1"/>
</dbReference>
<evidence type="ECO:0000313" key="5">
    <source>
        <dbReference type="EMBL" id="MDX8480040.1"/>
    </source>
</evidence>
<dbReference type="GO" id="GO:0032259">
    <property type="term" value="P:methylation"/>
    <property type="evidence" value="ECO:0007669"/>
    <property type="project" value="UniProtKB-KW"/>
</dbReference>
<dbReference type="Pfam" id="PF01728">
    <property type="entry name" value="FtsJ"/>
    <property type="match status" value="1"/>
</dbReference>
<comment type="caution">
    <text evidence="5">The sequence shown here is derived from an EMBL/GenBank/DDBJ whole genome shotgun (WGS) entry which is preliminary data.</text>
</comment>
<evidence type="ECO:0000256" key="3">
    <source>
        <dbReference type="PROSITE-ProRule" id="PRU00182"/>
    </source>
</evidence>
<evidence type="ECO:0000256" key="2">
    <source>
        <dbReference type="ARBA" id="ARBA00029460"/>
    </source>
</evidence>
<dbReference type="CDD" id="cd00165">
    <property type="entry name" value="S4"/>
    <property type="match status" value="1"/>
</dbReference>